<reference evidence="2 3" key="1">
    <citation type="submission" date="2019-10" db="EMBL/GenBank/DDBJ databases">
        <title>Cognatihalovulum marinum gen. nov. sp. nov., a new member of the family Rhodobacteraceae isolated from deep seawater of the Northwest Indian Ocean.</title>
        <authorList>
            <person name="Ruan C."/>
            <person name="Wang J."/>
            <person name="Zheng X."/>
            <person name="Song L."/>
            <person name="Zhu Y."/>
            <person name="Huang Y."/>
            <person name="Lu Z."/>
            <person name="Du W."/>
            <person name="Huang L."/>
            <person name="Dai X."/>
        </authorList>
    </citation>
    <scope>NUCLEOTIDE SEQUENCE [LARGE SCALE GENOMIC DNA]</scope>
    <source>
        <strain evidence="2 3">2CG4</strain>
    </source>
</reference>
<dbReference type="Proteomes" id="UP000474957">
    <property type="component" value="Unassembled WGS sequence"/>
</dbReference>
<evidence type="ECO:0000313" key="2">
    <source>
        <dbReference type="EMBL" id="MSU91897.1"/>
    </source>
</evidence>
<sequence>MRGGQLGVIVNVKDNTLGSEGFSLFSNAFSVLKASYASNHTEISDLVEDAEFDEHHSQEIIQRSQQALLSPIARLDQELSWLPELSDAQVNETVSLLKEGRVAELRKAIAFLPDSPKANVLAHLCGTNFADETLLQDLLRAWDDVDQISLLQFLNTRRQAAGFPRVERNQLAASINVLKSTHARSAALSVWRQDEPGKVMESLVEAEVEKDRASRIFAEFVREYDILSEPYLARISEAIDQQIELARQPSYQLEAVTSEIAELLQQWDDVNQPVQVFEQHQGHEEGRSKQIYEKLRSLCLELANERGEFRHAKRLSEALLHTFPELESVAEVLKGDVEALENLDEQRKQFSVLEPLVAACEAAKSQVPKLKSALQRSGFAPASRGAVKEIFAAFDNAAKAPGTGDAAFLVVRDLALFVNNDRDDPETAFRLIDGLITYPGAKPSQDLSSKLDEERSVLYRNWKMPELNRQSGSLGGMAKIVDEMLKYAKGNDRTELEQLKSRIERKQAGKKVKWLIYGGIAAVIGFFVISDELDRPTSQTSYQPTSTYHPSKPLQTTTNPSSNTTAETMPPVGQGLTLNRSQVRYCVFQGERLEAMRSITTTNYQISRFNGLIDDYNSRCSSYRYTSGVLSSVRREAQGKTTEFIADARRIVASW</sequence>
<proteinExistence type="predicted"/>
<evidence type="ECO:0000313" key="3">
    <source>
        <dbReference type="Proteomes" id="UP000474957"/>
    </source>
</evidence>
<gene>
    <name evidence="2" type="ORF">GE300_20265</name>
</gene>
<feature type="region of interest" description="Disordered" evidence="1">
    <location>
        <begin position="538"/>
        <end position="567"/>
    </location>
</feature>
<keyword evidence="3" id="KW-1185">Reference proteome</keyword>
<protein>
    <submittedName>
        <fullName evidence="2">Uncharacterized protein</fullName>
    </submittedName>
</protein>
<dbReference type="EMBL" id="WIND01000028">
    <property type="protein sequence ID" value="MSU91897.1"/>
    <property type="molecule type" value="Genomic_DNA"/>
</dbReference>
<feature type="compositionally biased region" description="Polar residues" evidence="1">
    <location>
        <begin position="553"/>
        <end position="567"/>
    </location>
</feature>
<feature type="compositionally biased region" description="Low complexity" evidence="1">
    <location>
        <begin position="538"/>
        <end position="548"/>
    </location>
</feature>
<evidence type="ECO:0000256" key="1">
    <source>
        <dbReference type="SAM" id="MobiDB-lite"/>
    </source>
</evidence>
<dbReference type="AlphaFoldDB" id="A0A6L5Z628"/>
<comment type="caution">
    <text evidence="2">The sequence shown here is derived from an EMBL/GenBank/DDBJ whole genome shotgun (WGS) entry which is preliminary data.</text>
</comment>
<name>A0A6L5Z628_9RHOB</name>
<accession>A0A6L5Z628</accession>
<organism evidence="2 3">
    <name type="scientific">Halovulum marinum</name>
    <dbReference type="NCBI Taxonomy" id="2662447"/>
    <lineage>
        <taxon>Bacteria</taxon>
        <taxon>Pseudomonadati</taxon>
        <taxon>Pseudomonadota</taxon>
        <taxon>Alphaproteobacteria</taxon>
        <taxon>Rhodobacterales</taxon>
        <taxon>Paracoccaceae</taxon>
        <taxon>Halovulum</taxon>
    </lineage>
</organism>